<feature type="region of interest" description="Disordered" evidence="1">
    <location>
        <begin position="1"/>
        <end position="39"/>
    </location>
</feature>
<evidence type="ECO:0000256" key="1">
    <source>
        <dbReference type="SAM" id="MobiDB-lite"/>
    </source>
</evidence>
<name>A0ABS8IEN7_9NOSO</name>
<dbReference type="RefSeq" id="WP_229488234.1">
    <property type="nucleotide sequence ID" value="NZ_JAIVFQ010000056.1"/>
</dbReference>
<comment type="caution">
    <text evidence="2">The sequence shown here is derived from an EMBL/GenBank/DDBJ whole genome shotgun (WGS) entry which is preliminary data.</text>
</comment>
<feature type="compositionally biased region" description="Acidic residues" evidence="1">
    <location>
        <begin position="15"/>
        <end position="31"/>
    </location>
</feature>
<protein>
    <submittedName>
        <fullName evidence="2">Uncharacterized protein</fullName>
    </submittedName>
</protein>
<sequence length="65" mass="6827">MYPLKLVAGSRVEEESGDEGDEGAGGDEEAGEAGGEMTNTSAYLGLLRLRSVQVARHKSLTTSDK</sequence>
<keyword evidence="3" id="KW-1185">Reference proteome</keyword>
<accession>A0ABS8IEN7</accession>
<reference evidence="2 3" key="1">
    <citation type="journal article" date="2021" name="Microorganisms">
        <title>Genome Evolution of Filamentous Cyanobacterium Nostoc Species: From Facultative Symbiosis to Free Living.</title>
        <authorList>
            <person name="Huo D."/>
            <person name="Li H."/>
            <person name="Cai F."/>
            <person name="Guo X."/>
            <person name="Qiao Z."/>
            <person name="Wang W."/>
            <person name="Yu G."/>
            <person name="Li R."/>
        </authorList>
    </citation>
    <scope>NUCLEOTIDE SEQUENCE [LARGE SCALE GENOMIC DNA]</scope>
    <source>
        <strain evidence="2 3">CHAB 5714</strain>
    </source>
</reference>
<proteinExistence type="predicted"/>
<gene>
    <name evidence="2" type="ORF">LC586_26710</name>
</gene>
<dbReference type="Proteomes" id="UP001199525">
    <property type="component" value="Unassembled WGS sequence"/>
</dbReference>
<organism evidence="2 3">
    <name type="scientific">Nostoc favosum CHAB5714</name>
    <dbReference type="NCBI Taxonomy" id="2780399"/>
    <lineage>
        <taxon>Bacteria</taxon>
        <taxon>Bacillati</taxon>
        <taxon>Cyanobacteriota</taxon>
        <taxon>Cyanophyceae</taxon>
        <taxon>Nostocales</taxon>
        <taxon>Nostocaceae</taxon>
        <taxon>Nostoc</taxon>
        <taxon>Nostoc favosum</taxon>
    </lineage>
</organism>
<evidence type="ECO:0000313" key="3">
    <source>
        <dbReference type="Proteomes" id="UP001199525"/>
    </source>
</evidence>
<dbReference type="EMBL" id="JAIVFQ010000056">
    <property type="protein sequence ID" value="MCC5602687.1"/>
    <property type="molecule type" value="Genomic_DNA"/>
</dbReference>
<evidence type="ECO:0000313" key="2">
    <source>
        <dbReference type="EMBL" id="MCC5602687.1"/>
    </source>
</evidence>